<dbReference type="eggNOG" id="COG0712">
    <property type="taxonomic scope" value="Bacteria"/>
</dbReference>
<evidence type="ECO:0000313" key="8">
    <source>
        <dbReference type="Proteomes" id="UP000004754"/>
    </source>
</evidence>
<organism evidence="7 8">
    <name type="scientific">Pseudoramibacter alactolyticus ATCC 23263</name>
    <dbReference type="NCBI Taxonomy" id="887929"/>
    <lineage>
        <taxon>Bacteria</taxon>
        <taxon>Bacillati</taxon>
        <taxon>Bacillota</taxon>
        <taxon>Clostridia</taxon>
        <taxon>Eubacteriales</taxon>
        <taxon>Eubacteriaceae</taxon>
        <taxon>Pseudoramibacter</taxon>
    </lineage>
</organism>
<dbReference type="EMBL" id="AEQN01000005">
    <property type="protein sequence ID" value="EFV02719.1"/>
    <property type="molecule type" value="Genomic_DNA"/>
</dbReference>
<keyword evidence="6" id="KW-0066">ATP synthesis</keyword>
<protein>
    <submittedName>
        <fullName evidence="7">Putative ATP synthase F1, delta subunit</fullName>
    </submittedName>
</protein>
<keyword evidence="5" id="KW-0472">Membrane</keyword>
<dbReference type="InterPro" id="IPR000711">
    <property type="entry name" value="ATPase_OSCP/dsu"/>
</dbReference>
<dbReference type="Proteomes" id="UP000004754">
    <property type="component" value="Unassembled WGS sequence"/>
</dbReference>
<keyword evidence="2" id="KW-0813">Transport</keyword>
<evidence type="ECO:0000313" key="7">
    <source>
        <dbReference type="EMBL" id="EFV02719.1"/>
    </source>
</evidence>
<evidence type="ECO:0000256" key="2">
    <source>
        <dbReference type="ARBA" id="ARBA00022448"/>
    </source>
</evidence>
<comment type="caution">
    <text evidence="7">The sequence shown here is derived from an EMBL/GenBank/DDBJ whole genome shotgun (WGS) entry which is preliminary data.</text>
</comment>
<evidence type="ECO:0000256" key="6">
    <source>
        <dbReference type="ARBA" id="ARBA00023310"/>
    </source>
</evidence>
<proteinExistence type="predicted"/>
<comment type="subcellular location">
    <subcellularLocation>
        <location evidence="1">Membrane</location>
    </subcellularLocation>
</comment>
<dbReference type="RefSeq" id="WP_006597610.1">
    <property type="nucleotide sequence ID" value="NZ_GL622359.1"/>
</dbReference>
<dbReference type="GO" id="GO:0016020">
    <property type="term" value="C:membrane"/>
    <property type="evidence" value="ECO:0007669"/>
    <property type="project" value="UniProtKB-SubCell"/>
</dbReference>
<evidence type="ECO:0000256" key="1">
    <source>
        <dbReference type="ARBA" id="ARBA00004370"/>
    </source>
</evidence>
<dbReference type="HOGENOM" id="CLU_085114_2_0_9"/>
<reference evidence="7 8" key="1">
    <citation type="submission" date="2010-12" db="EMBL/GenBank/DDBJ databases">
        <authorList>
            <person name="Muzny D."/>
            <person name="Qin X."/>
            <person name="Deng J."/>
            <person name="Jiang H."/>
            <person name="Liu Y."/>
            <person name="Qu J."/>
            <person name="Song X.-Z."/>
            <person name="Zhang L."/>
            <person name="Thornton R."/>
            <person name="Coyle M."/>
            <person name="Francisco L."/>
            <person name="Jackson L."/>
            <person name="Javaid M."/>
            <person name="Korchina V."/>
            <person name="Kovar C."/>
            <person name="Mata R."/>
            <person name="Mathew T."/>
            <person name="Ngo R."/>
            <person name="Nguyen L."/>
            <person name="Nguyen N."/>
            <person name="Okwuonu G."/>
            <person name="Ongeri F."/>
            <person name="Pham C."/>
            <person name="Simmons D."/>
            <person name="Wilczek-Boney K."/>
            <person name="Hale W."/>
            <person name="Jakkamsetti A."/>
            <person name="Pham P."/>
            <person name="Ruth R."/>
            <person name="San Lucas F."/>
            <person name="Warren J."/>
            <person name="Zhang J."/>
            <person name="Zhao Z."/>
            <person name="Zhou C."/>
            <person name="Zhu D."/>
            <person name="Lee S."/>
            <person name="Bess C."/>
            <person name="Blankenburg K."/>
            <person name="Forbes L."/>
            <person name="Fu Q."/>
            <person name="Gubbala S."/>
            <person name="Hirani K."/>
            <person name="Jayaseelan J.C."/>
            <person name="Lara F."/>
            <person name="Munidasa M."/>
            <person name="Palculict T."/>
            <person name="Patil S."/>
            <person name="Pu L.-L."/>
            <person name="Saada N."/>
            <person name="Tang L."/>
            <person name="Weissenberger G."/>
            <person name="Zhu Y."/>
            <person name="Hemphill L."/>
            <person name="Shang Y."/>
            <person name="Youmans B."/>
            <person name="Ayvaz T."/>
            <person name="Ross M."/>
            <person name="Santibanez J."/>
            <person name="Aqrawi P."/>
            <person name="Gross S."/>
            <person name="Joshi V."/>
            <person name="Fowler G."/>
            <person name="Nazareth L."/>
            <person name="Reid J."/>
            <person name="Worley K."/>
            <person name="Petrosino J."/>
            <person name="Highlander S."/>
            <person name="Gibbs R."/>
        </authorList>
    </citation>
    <scope>NUCLEOTIDE SEQUENCE [LARGE SCALE GENOMIC DNA]</scope>
    <source>
        <strain evidence="7 8">ATCC 23263</strain>
    </source>
</reference>
<dbReference type="STRING" id="887929.HMP0721_0193"/>
<gene>
    <name evidence="7" type="ORF">HMP0721_0193</name>
</gene>
<dbReference type="Pfam" id="PF00213">
    <property type="entry name" value="OSCP"/>
    <property type="match status" value="1"/>
</dbReference>
<keyword evidence="3" id="KW-0375">Hydrogen ion transport</keyword>
<evidence type="ECO:0000256" key="5">
    <source>
        <dbReference type="ARBA" id="ARBA00023136"/>
    </source>
</evidence>
<sequence length="172" mass="18904">MAKFADQAVQNDTDVLMALKLSDAVIDDTRTIFAENPTLKAALANPAAASADKARAIARIFPEAIVPYLCVLCRHGAIGRIDAIFENYLTRRAVAAGRGIGTLWYAGAKPDRAMLSALVLEKFGVRDIDWVTVKDPKLIGGYKIRIQDYVYDHSVAGSFGQLSHRIRTEVRR</sequence>
<dbReference type="AlphaFoldDB" id="E6MDW0"/>
<evidence type="ECO:0000256" key="3">
    <source>
        <dbReference type="ARBA" id="ARBA00022781"/>
    </source>
</evidence>
<dbReference type="GO" id="GO:0046933">
    <property type="term" value="F:proton-transporting ATP synthase activity, rotational mechanism"/>
    <property type="evidence" value="ECO:0007669"/>
    <property type="project" value="InterPro"/>
</dbReference>
<accession>E6MDW0</accession>
<keyword evidence="4" id="KW-0406">Ion transport</keyword>
<keyword evidence="8" id="KW-1185">Reference proteome</keyword>
<evidence type="ECO:0000256" key="4">
    <source>
        <dbReference type="ARBA" id="ARBA00023065"/>
    </source>
</evidence>
<name>E6MDW0_9FIRM</name>